<dbReference type="Proteomes" id="UP000018291">
    <property type="component" value="Unassembled WGS sequence"/>
</dbReference>
<dbReference type="RefSeq" id="WP_012224334.1">
    <property type="nucleotide sequence ID" value="NZ_HG422565.1"/>
</dbReference>
<dbReference type="InterPro" id="IPR004675">
    <property type="entry name" value="AhpD_core"/>
</dbReference>
<dbReference type="InterPro" id="IPR029032">
    <property type="entry name" value="AhpD-like"/>
</dbReference>
<dbReference type="NCBIfam" id="TIGR00778">
    <property type="entry name" value="ahpD_dom"/>
    <property type="match status" value="1"/>
</dbReference>
<dbReference type="OrthoDB" id="9801997at2"/>
<gene>
    <name evidence="2" type="ORF">BN381_130272</name>
</gene>
<dbReference type="Pfam" id="PF02627">
    <property type="entry name" value="CMD"/>
    <property type="match status" value="1"/>
</dbReference>
<dbReference type="eggNOG" id="COG2128">
    <property type="taxonomic scope" value="Bacteria"/>
</dbReference>
<dbReference type="HOGENOM" id="CLU_082760_6_0_11"/>
<dbReference type="PANTHER" id="PTHR34846:SF10">
    <property type="entry name" value="CYTOPLASMIC PROTEIN"/>
    <property type="match status" value="1"/>
</dbReference>
<dbReference type="GO" id="GO:0051920">
    <property type="term" value="F:peroxiredoxin activity"/>
    <property type="evidence" value="ECO:0007669"/>
    <property type="project" value="InterPro"/>
</dbReference>
<keyword evidence="2" id="KW-0560">Oxidoreductase</keyword>
<comment type="caution">
    <text evidence="2">The sequence shown here is derived from an EMBL/GenBank/DDBJ whole genome shotgun (WGS) entry which is preliminary data.</text>
</comment>
<keyword evidence="2" id="KW-0575">Peroxidase</keyword>
<evidence type="ECO:0000313" key="3">
    <source>
        <dbReference type="Proteomes" id="UP000018291"/>
    </source>
</evidence>
<dbReference type="PANTHER" id="PTHR34846">
    <property type="entry name" value="4-CARBOXYMUCONOLACTONE DECARBOXYLASE FAMILY PROTEIN (AFU_ORTHOLOGUE AFUA_6G11590)"/>
    <property type="match status" value="1"/>
</dbReference>
<name>R4YWU1_9ACTN</name>
<evidence type="ECO:0000259" key="1">
    <source>
        <dbReference type="Pfam" id="PF02627"/>
    </source>
</evidence>
<proteinExistence type="predicted"/>
<organism evidence="2 3">
    <name type="scientific">Candidatus Neomicrothrix parvicella RN1</name>
    <dbReference type="NCBI Taxonomy" id="1229780"/>
    <lineage>
        <taxon>Bacteria</taxon>
        <taxon>Bacillati</taxon>
        <taxon>Actinomycetota</taxon>
        <taxon>Acidimicrobiia</taxon>
        <taxon>Acidimicrobiales</taxon>
        <taxon>Microthrixaceae</taxon>
        <taxon>Candidatus Neomicrothrix</taxon>
    </lineage>
</organism>
<dbReference type="EMBL" id="CANL01000005">
    <property type="protein sequence ID" value="CCM62714.1"/>
    <property type="molecule type" value="Genomic_DNA"/>
</dbReference>
<evidence type="ECO:0000313" key="2">
    <source>
        <dbReference type="EMBL" id="CCM62714.1"/>
    </source>
</evidence>
<dbReference type="SUPFAM" id="SSF69118">
    <property type="entry name" value="AhpD-like"/>
    <property type="match status" value="1"/>
</dbReference>
<reference evidence="2 3" key="1">
    <citation type="journal article" date="2013" name="ISME J.">
        <title>Metabolic model for the filamentous 'Candidatus Microthrix parvicella' based on genomic and metagenomic analyses.</title>
        <authorList>
            <person name="Jon McIlroy S."/>
            <person name="Kristiansen R."/>
            <person name="Albertsen M."/>
            <person name="Michael Karst S."/>
            <person name="Rossetti S."/>
            <person name="Lund Nielsen J."/>
            <person name="Tandoi V."/>
            <person name="James Seviour R."/>
            <person name="Nielsen P.H."/>
        </authorList>
    </citation>
    <scope>NUCLEOTIDE SEQUENCE [LARGE SCALE GENOMIC DNA]</scope>
    <source>
        <strain evidence="2 3">RN1</strain>
    </source>
</reference>
<sequence>MEQRLDMWQLAPEAFKAVLALETCARKGVEPKLFELIKIRASMLNGCAYCVDMHTTDALKGGEDLRRIVAVSAWHESPYFSELERAVLDLTDAVTRLGEDGVSDQIWESASEHLNELELTNVVMAIAVINVWNRVAVTAHTPAAPLAVG</sequence>
<dbReference type="InterPro" id="IPR003779">
    <property type="entry name" value="CMD-like"/>
</dbReference>
<dbReference type="AlphaFoldDB" id="R4YWU1"/>
<dbReference type="STRING" id="1229780.BN381_130272"/>
<keyword evidence="3" id="KW-1185">Reference proteome</keyword>
<protein>
    <submittedName>
        <fullName evidence="2">Alkylhydroperoxidase like protein, AhpD family</fullName>
    </submittedName>
</protein>
<feature type="domain" description="Carboxymuconolactone decarboxylase-like" evidence="1">
    <location>
        <begin position="12"/>
        <end position="92"/>
    </location>
</feature>
<dbReference type="Gene3D" id="1.20.1290.10">
    <property type="entry name" value="AhpD-like"/>
    <property type="match status" value="1"/>
</dbReference>
<accession>R4YWU1</accession>